<dbReference type="Proteomes" id="UP000320876">
    <property type="component" value="Unassembled WGS sequence"/>
</dbReference>
<dbReference type="GO" id="GO:0046872">
    <property type="term" value="F:metal ion binding"/>
    <property type="evidence" value="ECO:0007669"/>
    <property type="project" value="InterPro"/>
</dbReference>
<evidence type="ECO:0000256" key="2">
    <source>
        <dbReference type="ARBA" id="ARBA00023002"/>
    </source>
</evidence>
<evidence type="ECO:0000313" key="5">
    <source>
        <dbReference type="Proteomes" id="UP000320876"/>
    </source>
</evidence>
<dbReference type="GO" id="GO:0004022">
    <property type="term" value="F:alcohol dehydrogenase (NAD+) activity"/>
    <property type="evidence" value="ECO:0007669"/>
    <property type="project" value="TreeGrafter"/>
</dbReference>
<dbReference type="Pfam" id="PF00465">
    <property type="entry name" value="Fe-ADH"/>
    <property type="match status" value="1"/>
</dbReference>
<dbReference type="InterPro" id="IPR039697">
    <property type="entry name" value="Alcohol_dehydrogenase_Fe"/>
</dbReference>
<proteinExistence type="inferred from homology"/>
<dbReference type="RefSeq" id="WP_141995471.1">
    <property type="nucleotide sequence ID" value="NZ_VFML01000001.1"/>
</dbReference>
<reference evidence="4 5" key="1">
    <citation type="submission" date="2019-06" db="EMBL/GenBank/DDBJ databases">
        <title>Sequencing the genomes of 1000 actinobacteria strains.</title>
        <authorList>
            <person name="Klenk H.-P."/>
        </authorList>
    </citation>
    <scope>NUCLEOTIDE SEQUENCE [LARGE SCALE GENOMIC DNA]</scope>
    <source>
        <strain evidence="4 5">DSM 45679</strain>
    </source>
</reference>
<dbReference type="EMBL" id="VFML01000001">
    <property type="protein sequence ID" value="TQJ00554.1"/>
    <property type="molecule type" value="Genomic_DNA"/>
</dbReference>
<dbReference type="PANTHER" id="PTHR11496:SF102">
    <property type="entry name" value="ALCOHOL DEHYDROGENASE 4"/>
    <property type="match status" value="1"/>
</dbReference>
<dbReference type="OrthoDB" id="323926at2"/>
<evidence type="ECO:0000259" key="3">
    <source>
        <dbReference type="Pfam" id="PF00465"/>
    </source>
</evidence>
<evidence type="ECO:0000313" key="4">
    <source>
        <dbReference type="EMBL" id="TQJ00554.1"/>
    </source>
</evidence>
<gene>
    <name evidence="4" type="ORF">FB471_0185</name>
</gene>
<dbReference type="AlphaFoldDB" id="A0A542DBW1"/>
<dbReference type="InterPro" id="IPR001670">
    <property type="entry name" value="ADH_Fe/GldA"/>
</dbReference>
<name>A0A542DBW1_AMYCI</name>
<sequence length="409" mass="43546">MYRSANEDTILWPGQRTSVHVGRGAWRAAIADAGTRTLLVLDASFAAARFPLVESIHNALGLPADRIQVIQPPATVERVESLAALIAATSADRVVAIGGSGILDTTKLACQQYADPRTLPTVRARGARHGLVELPTATGGQPRRILIPTTIGSAAELRPYAVVRLRGHRRLVHGPQLPPETAVLDSMFTASLPRQLLIEGISAALLRFIGPCTDGTVRDTLAEAATKAAIRLLVTCGIGALDGDFGPAEQLLAARANAARELGLVFRRDSLHIDKCRVVASELATHLGVHPVAAVAALLPVWWRRIEDGDSRFGDRARLHKAWHWIHSAGHGRWPADPSTGIAELTRDWGLDGQFDGEDDTAGIVAARTIRFWGGKGSPFTGIPADDIGQLIGESLGVRSAAGRAGHAR</sequence>
<comment type="similarity">
    <text evidence="1">Belongs to the iron-containing alcohol dehydrogenase family.</text>
</comment>
<feature type="domain" description="Alcohol dehydrogenase iron-type/glycerol dehydrogenase GldA" evidence="3">
    <location>
        <begin position="19"/>
        <end position="185"/>
    </location>
</feature>
<protein>
    <submittedName>
        <fullName evidence="4">NADP-dependent alcohol dehydrogenase</fullName>
    </submittedName>
</protein>
<dbReference type="SUPFAM" id="SSF56796">
    <property type="entry name" value="Dehydroquinate synthase-like"/>
    <property type="match status" value="1"/>
</dbReference>
<keyword evidence="2" id="KW-0560">Oxidoreductase</keyword>
<keyword evidence="5" id="KW-1185">Reference proteome</keyword>
<dbReference type="Gene3D" id="3.40.50.1970">
    <property type="match status" value="1"/>
</dbReference>
<accession>A0A542DBW1</accession>
<evidence type="ECO:0000256" key="1">
    <source>
        <dbReference type="ARBA" id="ARBA00007358"/>
    </source>
</evidence>
<comment type="caution">
    <text evidence="4">The sequence shown here is derived from an EMBL/GenBank/DDBJ whole genome shotgun (WGS) entry which is preliminary data.</text>
</comment>
<dbReference type="PANTHER" id="PTHR11496">
    <property type="entry name" value="ALCOHOL DEHYDROGENASE"/>
    <property type="match status" value="1"/>
</dbReference>
<organism evidence="4 5">
    <name type="scientific">Amycolatopsis cihanbeyliensis</name>
    <dbReference type="NCBI Taxonomy" id="1128664"/>
    <lineage>
        <taxon>Bacteria</taxon>
        <taxon>Bacillati</taxon>
        <taxon>Actinomycetota</taxon>
        <taxon>Actinomycetes</taxon>
        <taxon>Pseudonocardiales</taxon>
        <taxon>Pseudonocardiaceae</taxon>
        <taxon>Amycolatopsis</taxon>
    </lineage>
</organism>